<dbReference type="Gene3D" id="2.60.120.200">
    <property type="match status" value="1"/>
</dbReference>
<dbReference type="PANTHER" id="PTHR42812">
    <property type="entry name" value="BETA-XYLOSIDASE"/>
    <property type="match status" value="1"/>
</dbReference>
<comment type="caution">
    <text evidence="8">The sequence shown here is derived from an EMBL/GenBank/DDBJ whole genome shotgun (WGS) entry which is preliminary data.</text>
</comment>
<dbReference type="InterPro" id="IPR023296">
    <property type="entry name" value="Glyco_hydro_beta-prop_sf"/>
</dbReference>
<feature type="site" description="Important for catalytic activity, responsible for pKa modulation of the active site Glu and correct orientation of both the proton donor and substrate" evidence="5">
    <location>
        <position position="127"/>
    </location>
</feature>
<dbReference type="RefSeq" id="WP_118423289.1">
    <property type="nucleotide sequence ID" value="NZ_QRPE01000018.1"/>
</dbReference>
<evidence type="ECO:0000256" key="1">
    <source>
        <dbReference type="ARBA" id="ARBA00009865"/>
    </source>
</evidence>
<dbReference type="Pfam" id="PF17851">
    <property type="entry name" value="GH43_C2"/>
    <property type="match status" value="1"/>
</dbReference>
<accession>A0A415N6W7</accession>
<evidence type="ECO:0000256" key="2">
    <source>
        <dbReference type="ARBA" id="ARBA00022801"/>
    </source>
</evidence>
<dbReference type="SUPFAM" id="SSF49899">
    <property type="entry name" value="Concanavalin A-like lectins/glucanases"/>
    <property type="match status" value="1"/>
</dbReference>
<dbReference type="InterPro" id="IPR041542">
    <property type="entry name" value="GH43_C2"/>
</dbReference>
<sequence length="827" mass="94712">MKRLIVCTIFVLSLLLANAQQYPKALLSGDYPDPTILRDGDDFYMTHSPFVYAPGFLIWHSTDLHDWQPLCRAIPEFTGSAMAPDLVKHDGRFYIYYPTHGTNWVSWADDIKGPWSEPINLNVKGIDPSHVVGEDGKRYLFLSEGYVVQLSDDGLSTVGERRKVYDGWEYPSNWKTECMCLESPKLNYHNGYYYMTSAQGGTAGPPTSHMVVAARSKSIFGPWENSPYNPIVHTYKAEDNWWSKGHGTIIDDTDGNWWIVYHAYANGYHTLGRQTLIEPITWTSDGWYRPGYTPTIPARTKREAKNRLTLSDDFSGSRLGLQWTFWNENATKYIEIKDHTLTVEGKGTSPRDGRLMLVTPTHKNYITQVEVNVGRNSTAGLLLYYREKAFAGVVSDGRKFTVYKNAEEKVEVPNRFGKRFFVKLHNQGQNLSIYVSKDGSDWTLLEHLLDVSHMNHNKYMGFYALRPALVSIGKGKAAFRDFRYRDGVRTENEMAAYLMVYHKDETHGLHMSVSRDGYTFKALNGGDPVIAGDTIAEQRGIRDPHIMRGPDGAFYMPMTDLHIYAQEEGYRNTKWERDGKLHGWGNNRGIVLMKSWDLLNWKRTNIRIDKLSASLKDISCAWAPATIFDPEKGKLMLYFSIRYPGLNHQTHYVYVNDDFDTIESLPVRLHEHPDGKSVSGDADITELPARMFDPDAPEDKKCYVMVHTPAYIHMSVSDRVSGGYQFSPRRIDFEPKTCEAPHIWKRIGQDKWVLMYDIFSIKPHNFGFAETSDFQTFDDLGHFNEGVMKYEGSNLAPKHGAVVQITQEEADRLEDYWQNNPKPAKKK</sequence>
<evidence type="ECO:0000313" key="9">
    <source>
        <dbReference type="Proteomes" id="UP000285013"/>
    </source>
</evidence>
<feature type="chain" id="PRO_5019453836" evidence="6">
    <location>
        <begin position="20"/>
        <end position="827"/>
    </location>
</feature>
<dbReference type="EMBL" id="QRPE01000018">
    <property type="protein sequence ID" value="RHL91294.1"/>
    <property type="molecule type" value="Genomic_DNA"/>
</dbReference>
<evidence type="ECO:0000256" key="5">
    <source>
        <dbReference type="PIRSR" id="PIRSR606710-2"/>
    </source>
</evidence>
<dbReference type="InterPro" id="IPR006710">
    <property type="entry name" value="Glyco_hydro_43"/>
</dbReference>
<dbReference type="Pfam" id="PF04616">
    <property type="entry name" value="Glyco_hydro_43"/>
    <property type="match status" value="1"/>
</dbReference>
<feature type="active site" description="Proton acceptor" evidence="4">
    <location>
        <position position="33"/>
    </location>
</feature>
<feature type="signal peptide" evidence="6">
    <location>
        <begin position="1"/>
        <end position="19"/>
    </location>
</feature>
<dbReference type="InterPro" id="IPR051795">
    <property type="entry name" value="Glycosyl_Hydrlase_43"/>
</dbReference>
<feature type="active site" description="Proton donor" evidence="4">
    <location>
        <position position="182"/>
    </location>
</feature>
<evidence type="ECO:0000256" key="3">
    <source>
        <dbReference type="ARBA" id="ARBA00023295"/>
    </source>
</evidence>
<evidence type="ECO:0000259" key="7">
    <source>
        <dbReference type="Pfam" id="PF17851"/>
    </source>
</evidence>
<gene>
    <name evidence="8" type="ORF">DWZ95_14580</name>
</gene>
<keyword evidence="2" id="KW-0378">Hydrolase</keyword>
<keyword evidence="6" id="KW-0732">Signal</keyword>
<comment type="similarity">
    <text evidence="1">Belongs to the glycosyl hydrolase 43 family.</text>
</comment>
<protein>
    <submittedName>
        <fullName evidence="8">Beta-xylosidase</fullName>
    </submittedName>
</protein>
<reference evidence="8 9" key="1">
    <citation type="submission" date="2018-08" db="EMBL/GenBank/DDBJ databases">
        <title>A genome reference for cultivated species of the human gut microbiota.</title>
        <authorList>
            <person name="Zou Y."/>
            <person name="Xue W."/>
            <person name="Luo G."/>
        </authorList>
    </citation>
    <scope>NUCLEOTIDE SEQUENCE [LARGE SCALE GENOMIC DNA]</scope>
    <source>
        <strain evidence="8 9">AF36-16BH</strain>
    </source>
</reference>
<dbReference type="Gene3D" id="2.115.10.20">
    <property type="entry name" value="Glycosyl hydrolase domain, family 43"/>
    <property type="match status" value="2"/>
</dbReference>
<dbReference type="PANTHER" id="PTHR42812:SF2">
    <property type="entry name" value="XYLOSIDASE_ARABINOSIDASE"/>
    <property type="match status" value="1"/>
</dbReference>
<dbReference type="SUPFAM" id="SSF75005">
    <property type="entry name" value="Arabinanase/levansucrase/invertase"/>
    <property type="match status" value="2"/>
</dbReference>
<dbReference type="GO" id="GO:0004553">
    <property type="term" value="F:hydrolase activity, hydrolyzing O-glycosyl compounds"/>
    <property type="evidence" value="ECO:0007669"/>
    <property type="project" value="InterPro"/>
</dbReference>
<dbReference type="CDD" id="cd09002">
    <property type="entry name" value="GH43_XYL-like"/>
    <property type="match status" value="1"/>
</dbReference>
<organism evidence="8 9">
    <name type="scientific">Bacteroides intestinalis</name>
    <dbReference type="NCBI Taxonomy" id="329854"/>
    <lineage>
        <taxon>Bacteria</taxon>
        <taxon>Pseudomonadati</taxon>
        <taxon>Bacteroidota</taxon>
        <taxon>Bacteroidia</taxon>
        <taxon>Bacteroidales</taxon>
        <taxon>Bacteroidaceae</taxon>
        <taxon>Bacteroides</taxon>
    </lineage>
</organism>
<keyword evidence="3" id="KW-0326">Glycosidase</keyword>
<feature type="domain" description="Beta-xylosidase C-terminal Concanavalin A-like" evidence="7">
    <location>
        <begin position="311"/>
        <end position="484"/>
    </location>
</feature>
<proteinExistence type="inferred from homology"/>
<dbReference type="GO" id="GO:0005975">
    <property type="term" value="P:carbohydrate metabolic process"/>
    <property type="evidence" value="ECO:0007669"/>
    <property type="project" value="InterPro"/>
</dbReference>
<evidence type="ECO:0000313" key="8">
    <source>
        <dbReference type="EMBL" id="RHL91294.1"/>
    </source>
</evidence>
<name>A0A415N6W7_9BACE</name>
<dbReference type="CDD" id="cd08983">
    <property type="entry name" value="GH43_Bt3655-like"/>
    <property type="match status" value="1"/>
</dbReference>
<evidence type="ECO:0000256" key="6">
    <source>
        <dbReference type="SAM" id="SignalP"/>
    </source>
</evidence>
<dbReference type="InterPro" id="IPR013320">
    <property type="entry name" value="ConA-like_dom_sf"/>
</dbReference>
<dbReference type="AlphaFoldDB" id="A0A415N6W7"/>
<evidence type="ECO:0000256" key="4">
    <source>
        <dbReference type="PIRSR" id="PIRSR606710-1"/>
    </source>
</evidence>
<dbReference type="Proteomes" id="UP000285013">
    <property type="component" value="Unassembled WGS sequence"/>
</dbReference>